<gene>
    <name evidence="1" type="ORF">ANCCAN_15648</name>
</gene>
<evidence type="ECO:0000313" key="1">
    <source>
        <dbReference type="EMBL" id="RCN38441.1"/>
    </source>
</evidence>
<name>A0A368G1W1_ANCCA</name>
<proteinExistence type="predicted"/>
<comment type="caution">
    <text evidence="1">The sequence shown here is derived from an EMBL/GenBank/DDBJ whole genome shotgun (WGS) entry which is preliminary data.</text>
</comment>
<keyword evidence="2" id="KW-1185">Reference proteome</keyword>
<evidence type="ECO:0000313" key="2">
    <source>
        <dbReference type="Proteomes" id="UP000252519"/>
    </source>
</evidence>
<sequence length="74" mass="8802">MCNRRRKLEKNSHLLTGIRKVLTTSITATVGRREATRIQRLLGRLMLFRRNRLPVVGRTRQEMRFFASFSLRKT</sequence>
<dbReference type="EMBL" id="JOJR01000399">
    <property type="protein sequence ID" value="RCN38441.1"/>
    <property type="molecule type" value="Genomic_DNA"/>
</dbReference>
<dbReference type="Proteomes" id="UP000252519">
    <property type="component" value="Unassembled WGS sequence"/>
</dbReference>
<protein>
    <submittedName>
        <fullName evidence="1">Uncharacterized protein</fullName>
    </submittedName>
</protein>
<organism evidence="1 2">
    <name type="scientific">Ancylostoma caninum</name>
    <name type="common">Dog hookworm</name>
    <dbReference type="NCBI Taxonomy" id="29170"/>
    <lineage>
        <taxon>Eukaryota</taxon>
        <taxon>Metazoa</taxon>
        <taxon>Ecdysozoa</taxon>
        <taxon>Nematoda</taxon>
        <taxon>Chromadorea</taxon>
        <taxon>Rhabditida</taxon>
        <taxon>Rhabditina</taxon>
        <taxon>Rhabditomorpha</taxon>
        <taxon>Strongyloidea</taxon>
        <taxon>Ancylostomatidae</taxon>
        <taxon>Ancylostomatinae</taxon>
        <taxon>Ancylostoma</taxon>
    </lineage>
</organism>
<dbReference type="AlphaFoldDB" id="A0A368G1W1"/>
<reference evidence="1 2" key="1">
    <citation type="submission" date="2014-10" db="EMBL/GenBank/DDBJ databases">
        <title>Draft genome of the hookworm Ancylostoma caninum.</title>
        <authorList>
            <person name="Mitreva M."/>
        </authorList>
    </citation>
    <scope>NUCLEOTIDE SEQUENCE [LARGE SCALE GENOMIC DNA]</scope>
    <source>
        <strain evidence="1 2">Baltimore</strain>
    </source>
</reference>
<accession>A0A368G1W1</accession>